<feature type="region of interest" description="Disordered" evidence="8">
    <location>
        <begin position="258"/>
        <end position="354"/>
    </location>
</feature>
<feature type="compositionally biased region" description="Low complexity" evidence="8">
    <location>
        <begin position="341"/>
        <end position="354"/>
    </location>
</feature>
<sequence length="544" mass="56741">MSAPSGIKVPPSLASAFSTAQNGGQDVRALVFVIEGESFKHLTTVAPKSTFQDDIALLPETLPSPTTPASFAYRLDSKEGGKYEWMMITFVPDTAGVRAKMLQASSRGGLLKALGGNFKHDWFANSIKDLTPSALSAHLKHLASPAPLSAAEKALMEVREAEAVEAKRAALDPDTEKRRIAAVMGLGGKMKWDEEVSGAMRKVAERSDEGWIVVLEIPPKDASAITLVLSSACKPSELSSKLPAKSPSYVFYSFPTPAPPPSSPVSGKKWSAGAAAPGDTFHASEGGRRTVATTWKAGADEKKDDEKEGEEAVKEMGDLSVEDKEKEGKSEKDEGEKEEVSASPAAEKPASPVEAVKTKGRVIFIYSCPSGSPVKLRMVYSTSVRGVQQDAADKAGVEVVGKLETSDVTDLTESQLRSALPSTSKPHHSNSLPTPSSSTSTSSSSTGFGSTANKSAFGAPAPAFGGAFGRPRPVQPKKQDSLSSVSTASGVPLPSSGPTTPAVGNEEDGDGKEGIRRAFDAFGPRVGGAGGGGGFARPKPAGRR</sequence>
<dbReference type="Pfam" id="PF00241">
    <property type="entry name" value="Cofilin_ADF"/>
    <property type="match status" value="2"/>
</dbReference>
<accession>A0AA38LWM8</accession>
<feature type="compositionally biased region" description="Low complexity" evidence="8">
    <location>
        <begin position="429"/>
        <end position="472"/>
    </location>
</feature>
<gene>
    <name evidence="10" type="ORF">MKK02DRAFT_42435</name>
</gene>
<reference evidence="10" key="1">
    <citation type="journal article" date="2022" name="G3 (Bethesda)">
        <title>High quality genome of the basidiomycete yeast Dioszegia hungarica PDD-24b-2 isolated from cloud water.</title>
        <authorList>
            <person name="Jarrige D."/>
            <person name="Haridas S."/>
            <person name="Bleykasten-Grosshans C."/>
            <person name="Joly M."/>
            <person name="Nadalig T."/>
            <person name="Sancelme M."/>
            <person name="Vuilleumier S."/>
            <person name="Grigoriev I.V."/>
            <person name="Amato P."/>
            <person name="Bringel F."/>
        </authorList>
    </citation>
    <scope>NUCLEOTIDE SEQUENCE</scope>
    <source>
        <strain evidence="10">PDD-24b-2</strain>
    </source>
</reference>
<keyword evidence="3" id="KW-0963">Cytoplasm</keyword>
<comment type="caution">
    <text evidence="10">The sequence shown here is derived from an EMBL/GenBank/DDBJ whole genome shotgun (WGS) entry which is preliminary data.</text>
</comment>
<feature type="compositionally biased region" description="Polar residues" evidence="8">
    <location>
        <begin position="406"/>
        <end position="424"/>
    </location>
</feature>
<keyword evidence="6" id="KW-0206">Cytoskeleton</keyword>
<dbReference type="InterPro" id="IPR002108">
    <property type="entry name" value="ADF-H"/>
</dbReference>
<comment type="similarity">
    <text evidence="2">Belongs to the actin-binding proteins ADF family. Twinfilin subfamily.</text>
</comment>
<dbReference type="PANTHER" id="PTHR13759:SF1">
    <property type="entry name" value="TWINFILIN"/>
    <property type="match status" value="1"/>
</dbReference>
<dbReference type="PROSITE" id="PS51263">
    <property type="entry name" value="ADF_H"/>
    <property type="match status" value="1"/>
</dbReference>
<keyword evidence="11" id="KW-1185">Reference proteome</keyword>
<proteinExistence type="inferred from homology"/>
<name>A0AA38LWM8_9TREE</name>
<feature type="domain" description="ADF-H" evidence="9">
    <location>
        <begin position="6"/>
        <end position="140"/>
    </location>
</feature>
<evidence type="ECO:0000256" key="2">
    <source>
        <dbReference type="ARBA" id="ARBA00009557"/>
    </source>
</evidence>
<dbReference type="Gene3D" id="3.40.20.10">
    <property type="entry name" value="Severin"/>
    <property type="match status" value="3"/>
</dbReference>
<dbReference type="InterPro" id="IPR029006">
    <property type="entry name" value="ADF-H/Gelsolin-like_dom_sf"/>
</dbReference>
<dbReference type="PANTHER" id="PTHR13759">
    <property type="entry name" value="TWINFILIN"/>
    <property type="match status" value="1"/>
</dbReference>
<dbReference type="GO" id="GO:0051015">
    <property type="term" value="F:actin filament binding"/>
    <property type="evidence" value="ECO:0007669"/>
    <property type="project" value="TreeGrafter"/>
</dbReference>
<dbReference type="AlphaFoldDB" id="A0AA38LWM8"/>
<dbReference type="GO" id="GO:0005884">
    <property type="term" value="C:actin filament"/>
    <property type="evidence" value="ECO:0007669"/>
    <property type="project" value="TreeGrafter"/>
</dbReference>
<dbReference type="GO" id="GO:0051016">
    <property type="term" value="P:barbed-end actin filament capping"/>
    <property type="evidence" value="ECO:0007669"/>
    <property type="project" value="TreeGrafter"/>
</dbReference>
<evidence type="ECO:0000256" key="6">
    <source>
        <dbReference type="ARBA" id="ARBA00023212"/>
    </source>
</evidence>
<evidence type="ECO:0000259" key="9">
    <source>
        <dbReference type="PROSITE" id="PS51263"/>
    </source>
</evidence>
<keyword evidence="5" id="KW-0009">Actin-binding</keyword>
<dbReference type="GO" id="GO:0003785">
    <property type="term" value="F:actin monomer binding"/>
    <property type="evidence" value="ECO:0007669"/>
    <property type="project" value="TreeGrafter"/>
</dbReference>
<evidence type="ECO:0000256" key="7">
    <source>
        <dbReference type="ARBA" id="ARBA00038532"/>
    </source>
</evidence>
<feature type="compositionally biased region" description="Gly residues" evidence="8">
    <location>
        <begin position="525"/>
        <end position="535"/>
    </location>
</feature>
<dbReference type="SMART" id="SM00102">
    <property type="entry name" value="ADF"/>
    <property type="match status" value="1"/>
</dbReference>
<dbReference type="SUPFAM" id="SSF55753">
    <property type="entry name" value="Actin depolymerizing proteins"/>
    <property type="match status" value="2"/>
</dbReference>
<comment type="subcellular location">
    <subcellularLocation>
        <location evidence="1">Cytoplasm</location>
        <location evidence="1">Cytoskeleton</location>
    </subcellularLocation>
</comment>
<evidence type="ECO:0000313" key="10">
    <source>
        <dbReference type="EMBL" id="KAI9638053.1"/>
    </source>
</evidence>
<feature type="compositionally biased region" description="Basic and acidic residues" evidence="8">
    <location>
        <begin position="298"/>
        <end position="340"/>
    </location>
</feature>
<keyword evidence="4" id="KW-0677">Repeat</keyword>
<evidence type="ECO:0000256" key="4">
    <source>
        <dbReference type="ARBA" id="ARBA00022737"/>
    </source>
</evidence>
<dbReference type="EMBL" id="JAKWFO010000003">
    <property type="protein sequence ID" value="KAI9638053.1"/>
    <property type="molecule type" value="Genomic_DNA"/>
</dbReference>
<dbReference type="Proteomes" id="UP001164286">
    <property type="component" value="Unassembled WGS sequence"/>
</dbReference>
<evidence type="ECO:0000256" key="5">
    <source>
        <dbReference type="ARBA" id="ARBA00023203"/>
    </source>
</evidence>
<feature type="region of interest" description="Disordered" evidence="8">
    <location>
        <begin position="386"/>
        <end position="544"/>
    </location>
</feature>
<comment type="subunit">
    <text evidence="7">Interacts with G-actin; ADP-actin form.</text>
</comment>
<evidence type="ECO:0000313" key="11">
    <source>
        <dbReference type="Proteomes" id="UP001164286"/>
    </source>
</evidence>
<dbReference type="RefSeq" id="XP_052947830.1">
    <property type="nucleotide sequence ID" value="XM_053091986.1"/>
</dbReference>
<evidence type="ECO:0000256" key="1">
    <source>
        <dbReference type="ARBA" id="ARBA00004245"/>
    </source>
</evidence>
<dbReference type="GO" id="GO:0005737">
    <property type="term" value="C:cytoplasm"/>
    <property type="evidence" value="ECO:0007669"/>
    <property type="project" value="TreeGrafter"/>
</dbReference>
<evidence type="ECO:0000256" key="3">
    <source>
        <dbReference type="ARBA" id="ARBA00022490"/>
    </source>
</evidence>
<evidence type="ECO:0000256" key="8">
    <source>
        <dbReference type="SAM" id="MobiDB-lite"/>
    </source>
</evidence>
<dbReference type="GeneID" id="77731191"/>
<dbReference type="InterPro" id="IPR028458">
    <property type="entry name" value="Twinfilin"/>
</dbReference>
<dbReference type="GO" id="GO:0030042">
    <property type="term" value="P:actin filament depolymerization"/>
    <property type="evidence" value="ECO:0007669"/>
    <property type="project" value="TreeGrafter"/>
</dbReference>
<protein>
    <recommendedName>
        <fullName evidence="9">ADF-H domain-containing protein</fullName>
    </recommendedName>
</protein>
<organism evidence="10 11">
    <name type="scientific">Dioszegia hungarica</name>
    <dbReference type="NCBI Taxonomy" id="4972"/>
    <lineage>
        <taxon>Eukaryota</taxon>
        <taxon>Fungi</taxon>
        <taxon>Dikarya</taxon>
        <taxon>Basidiomycota</taxon>
        <taxon>Agaricomycotina</taxon>
        <taxon>Tremellomycetes</taxon>
        <taxon>Tremellales</taxon>
        <taxon>Bulleribasidiaceae</taxon>
        <taxon>Dioszegia</taxon>
    </lineage>
</organism>
<dbReference type="CDD" id="cd11285">
    <property type="entry name" value="ADF_Twf-N_like"/>
    <property type="match status" value="1"/>
</dbReference>